<dbReference type="Gene3D" id="3.20.20.140">
    <property type="entry name" value="Metal-dependent hydrolases"/>
    <property type="match status" value="1"/>
</dbReference>
<organism evidence="2 3">
    <name type="scientific">Nocardia rhamnosiphila</name>
    <dbReference type="NCBI Taxonomy" id="426716"/>
    <lineage>
        <taxon>Bacteria</taxon>
        <taxon>Bacillati</taxon>
        <taxon>Actinomycetota</taxon>
        <taxon>Actinomycetes</taxon>
        <taxon>Mycobacteriales</taxon>
        <taxon>Nocardiaceae</taxon>
        <taxon>Nocardia</taxon>
    </lineage>
</organism>
<feature type="domain" description="Amidohydrolase-related" evidence="1">
    <location>
        <begin position="67"/>
        <end position="294"/>
    </location>
</feature>
<dbReference type="InterPro" id="IPR032466">
    <property type="entry name" value="Metal_Hydrolase"/>
</dbReference>
<sequence>MGSICRQEPSRAADEIAPTALQRTGWYTINIWDLHVHAIVEPRARRDAAYSLLKLHEQGINFVVYIERLIHEHAVRATRQVPVGDLRAYGPSEEAVATQMASFEAVADTLARPSWLRWFAQAVAGVGVHEREFEQWASEGCSGFKVAIPGDMTEWPVSYHLCRNALNVAARRDLPVTIHVEVSRAPWIRDLLDEFTQSRVSIAHFGYSRKRLADILLRYENVYTDTANLEGPAKSDVKGYTEFITEFSSQVVLGSDAFLGNLSASNRHIDFFSETLDEKTWRAISVENTNRFLGNSGIL</sequence>
<dbReference type="Proteomes" id="UP001550628">
    <property type="component" value="Unassembled WGS sequence"/>
</dbReference>
<keyword evidence="3" id="KW-1185">Reference proteome</keyword>
<reference evidence="2 3" key="1">
    <citation type="submission" date="2024-06" db="EMBL/GenBank/DDBJ databases">
        <title>The Natural Products Discovery Center: Release of the First 8490 Sequenced Strains for Exploring Actinobacteria Biosynthetic Diversity.</title>
        <authorList>
            <person name="Kalkreuter E."/>
            <person name="Kautsar S.A."/>
            <person name="Yang D."/>
            <person name="Bader C.D."/>
            <person name="Teijaro C.N."/>
            <person name="Fluegel L."/>
            <person name="Davis C.M."/>
            <person name="Simpson J.R."/>
            <person name="Lauterbach L."/>
            <person name="Steele A.D."/>
            <person name="Gui C."/>
            <person name="Meng S."/>
            <person name="Li G."/>
            <person name="Viehrig K."/>
            <person name="Ye F."/>
            <person name="Su P."/>
            <person name="Kiefer A.F."/>
            <person name="Nichols A."/>
            <person name="Cepeda A.J."/>
            <person name="Yan W."/>
            <person name="Fan B."/>
            <person name="Jiang Y."/>
            <person name="Adhikari A."/>
            <person name="Zheng C.-J."/>
            <person name="Schuster L."/>
            <person name="Cowan T.M."/>
            <person name="Smanski M.J."/>
            <person name="Chevrette M.G."/>
            <person name="De Carvalho L.P.S."/>
            <person name="Shen B."/>
        </authorList>
    </citation>
    <scope>NUCLEOTIDE SEQUENCE [LARGE SCALE GENOMIC DNA]</scope>
    <source>
        <strain evidence="2 3">NPDC019708</strain>
    </source>
</reference>
<evidence type="ECO:0000313" key="2">
    <source>
        <dbReference type="EMBL" id="MEU1957251.1"/>
    </source>
</evidence>
<evidence type="ECO:0000313" key="3">
    <source>
        <dbReference type="Proteomes" id="UP001550628"/>
    </source>
</evidence>
<accession>A0ABV2X2G4</accession>
<dbReference type="RefSeq" id="WP_356960142.1">
    <property type="nucleotide sequence ID" value="NZ_JBEYBD010000047.1"/>
</dbReference>
<dbReference type="Pfam" id="PF04909">
    <property type="entry name" value="Amidohydro_2"/>
    <property type="match status" value="1"/>
</dbReference>
<dbReference type="EMBL" id="JBEYBF010000059">
    <property type="protein sequence ID" value="MEU1957251.1"/>
    <property type="molecule type" value="Genomic_DNA"/>
</dbReference>
<comment type="caution">
    <text evidence="2">The sequence shown here is derived from an EMBL/GenBank/DDBJ whole genome shotgun (WGS) entry which is preliminary data.</text>
</comment>
<protein>
    <submittedName>
        <fullName evidence="2">Amidohydrolase family protein</fullName>
    </submittedName>
</protein>
<proteinExistence type="predicted"/>
<evidence type="ECO:0000259" key="1">
    <source>
        <dbReference type="Pfam" id="PF04909"/>
    </source>
</evidence>
<gene>
    <name evidence="2" type="ORF">ABZ510_36050</name>
</gene>
<dbReference type="InterPro" id="IPR006680">
    <property type="entry name" value="Amidohydro-rel"/>
</dbReference>
<dbReference type="SUPFAM" id="SSF51556">
    <property type="entry name" value="Metallo-dependent hydrolases"/>
    <property type="match status" value="1"/>
</dbReference>
<name>A0ABV2X2G4_9NOCA</name>